<evidence type="ECO:0000313" key="1">
    <source>
        <dbReference type="EMBL" id="EYC46082.1"/>
    </source>
</evidence>
<reference evidence="2" key="1">
    <citation type="journal article" date="2015" name="Nat. Genet.">
        <title>The genome and transcriptome of the zoonotic hookworm Ancylostoma ceylanicum identify infection-specific gene families.</title>
        <authorList>
            <person name="Schwarz E.M."/>
            <person name="Hu Y."/>
            <person name="Antoshechkin I."/>
            <person name="Miller M.M."/>
            <person name="Sternberg P.W."/>
            <person name="Aroian R.V."/>
        </authorList>
    </citation>
    <scope>NUCLEOTIDE SEQUENCE</scope>
    <source>
        <strain evidence="2">HY135</strain>
    </source>
</reference>
<dbReference type="AlphaFoldDB" id="A0A016X3I7"/>
<dbReference type="OrthoDB" id="5872476at2759"/>
<dbReference type="Proteomes" id="UP000024635">
    <property type="component" value="Unassembled WGS sequence"/>
</dbReference>
<evidence type="ECO:0000313" key="2">
    <source>
        <dbReference type="Proteomes" id="UP000024635"/>
    </source>
</evidence>
<sequence length="94" mass="10782">MTRKTAGSKSNTWQERASYVQINIYNTSLKDLRQHGINIKNMLKRIDHHSVVVDVPIPSSNSRRITTLSSRRRVKPSCEQQVYPKTMQAVKVSS</sequence>
<keyword evidence="2" id="KW-1185">Reference proteome</keyword>
<proteinExistence type="predicted"/>
<protein>
    <submittedName>
        <fullName evidence="1">Uncharacterized protein</fullName>
    </submittedName>
</protein>
<gene>
    <name evidence="1" type="primary">Acey_s0408.g921</name>
    <name evidence="1" type="ORF">Y032_0408g921</name>
</gene>
<dbReference type="EMBL" id="JARK01000008">
    <property type="protein sequence ID" value="EYC46082.1"/>
    <property type="molecule type" value="Genomic_DNA"/>
</dbReference>
<comment type="caution">
    <text evidence="1">The sequence shown here is derived from an EMBL/GenBank/DDBJ whole genome shotgun (WGS) entry which is preliminary data.</text>
</comment>
<organism evidence="1 2">
    <name type="scientific">Ancylostoma ceylanicum</name>
    <dbReference type="NCBI Taxonomy" id="53326"/>
    <lineage>
        <taxon>Eukaryota</taxon>
        <taxon>Metazoa</taxon>
        <taxon>Ecdysozoa</taxon>
        <taxon>Nematoda</taxon>
        <taxon>Chromadorea</taxon>
        <taxon>Rhabditida</taxon>
        <taxon>Rhabditina</taxon>
        <taxon>Rhabditomorpha</taxon>
        <taxon>Strongyloidea</taxon>
        <taxon>Ancylostomatidae</taxon>
        <taxon>Ancylostomatinae</taxon>
        <taxon>Ancylostoma</taxon>
    </lineage>
</organism>
<accession>A0A016X3I7</accession>
<name>A0A016X3I7_9BILA</name>